<dbReference type="GO" id="GO:0004139">
    <property type="term" value="F:deoxyribose-phosphate aldolase activity"/>
    <property type="evidence" value="ECO:0007669"/>
    <property type="project" value="UniProtKB-EC"/>
</dbReference>
<dbReference type="Gene3D" id="3.20.20.70">
    <property type="entry name" value="Aldolase class I"/>
    <property type="match status" value="1"/>
</dbReference>
<evidence type="ECO:0000256" key="5">
    <source>
        <dbReference type="ARBA" id="ARBA00023270"/>
    </source>
</evidence>
<protein>
    <recommendedName>
        <fullName evidence="3">deoxyribose-phosphate aldolase</fullName>
        <ecNumber evidence="3">4.1.2.4</ecNumber>
    </recommendedName>
    <alternativeName>
        <fullName evidence="7">2-deoxy-D-ribose 5-phosphate aldolase</fullName>
    </alternativeName>
    <alternativeName>
        <fullName evidence="6">Phosphodeoxyriboaldolase</fullName>
    </alternativeName>
</protein>
<name>A0A6J6E2E9_9ZZZZ</name>
<dbReference type="CDD" id="cd00959">
    <property type="entry name" value="DeoC"/>
    <property type="match status" value="1"/>
</dbReference>
<dbReference type="SMART" id="SM01133">
    <property type="entry name" value="DeoC"/>
    <property type="match status" value="1"/>
</dbReference>
<keyword evidence="4" id="KW-0456">Lyase</keyword>
<accession>A0A6J6E2E9</accession>
<dbReference type="EMBL" id="CAEZSR010000082">
    <property type="protein sequence ID" value="CAB4567578.1"/>
    <property type="molecule type" value="Genomic_DNA"/>
</dbReference>
<dbReference type="PIRSF" id="PIRSF001357">
    <property type="entry name" value="DeoC"/>
    <property type="match status" value="1"/>
</dbReference>
<gene>
    <name evidence="9" type="ORF">UFOPK1493_02186</name>
</gene>
<dbReference type="InterPro" id="IPR013785">
    <property type="entry name" value="Aldolase_TIM"/>
</dbReference>
<evidence type="ECO:0000256" key="1">
    <source>
        <dbReference type="ARBA" id="ARBA00004816"/>
    </source>
</evidence>
<keyword evidence="5" id="KW-0704">Schiff base</keyword>
<dbReference type="GO" id="GO:0009264">
    <property type="term" value="P:deoxyribonucleotide catabolic process"/>
    <property type="evidence" value="ECO:0007669"/>
    <property type="project" value="InterPro"/>
</dbReference>
<sequence length="275" mass="28240">MSTPDDTSPHVAASHVAASHVAASHVAAARRALALVDLTNLDDAPTPEQIDRLCERAVGPHGSTAAVCVWPRFVRQASARLAGSGVVVATVVNFPSGDATVAATVTETTQALADGADEIDLVLPYRAFLAGDTAAAEAMVSAVRAAVVAPARLKVILETGGYPDQDTVRRATRLAIEQGADFVKTSTGKTSTSASLDAVRTMLTEIRESGWPVGIKPSGGIRTLADASAYLALADEIMGEHWAGPDTFRFGASGLLDALEAAIDGDAAASSDSSY</sequence>
<evidence type="ECO:0000256" key="2">
    <source>
        <dbReference type="ARBA" id="ARBA00009473"/>
    </source>
</evidence>
<evidence type="ECO:0000256" key="3">
    <source>
        <dbReference type="ARBA" id="ARBA00012515"/>
    </source>
</evidence>
<dbReference type="PANTHER" id="PTHR10889">
    <property type="entry name" value="DEOXYRIBOSE-PHOSPHATE ALDOLASE"/>
    <property type="match status" value="1"/>
</dbReference>
<evidence type="ECO:0000313" key="9">
    <source>
        <dbReference type="EMBL" id="CAB4567578.1"/>
    </source>
</evidence>
<dbReference type="GO" id="GO:0016052">
    <property type="term" value="P:carbohydrate catabolic process"/>
    <property type="evidence" value="ECO:0007669"/>
    <property type="project" value="TreeGrafter"/>
</dbReference>
<dbReference type="InterPro" id="IPR002915">
    <property type="entry name" value="DeoC/FbaB/LacD_aldolase"/>
</dbReference>
<comment type="similarity">
    <text evidence="2">Belongs to the DeoC/FbaB aldolase family. DeoC type 2 subfamily.</text>
</comment>
<dbReference type="Pfam" id="PF01791">
    <property type="entry name" value="DeoC"/>
    <property type="match status" value="1"/>
</dbReference>
<comment type="pathway">
    <text evidence="1">Carbohydrate degradation; 2-deoxy-D-ribose 1-phosphate degradation; D-glyceraldehyde 3-phosphate and acetaldehyde from 2-deoxy-alpha-D-ribose 1-phosphate: step 2/2.</text>
</comment>
<evidence type="ECO:0000256" key="4">
    <source>
        <dbReference type="ARBA" id="ARBA00023239"/>
    </source>
</evidence>
<proteinExistence type="inferred from homology"/>
<dbReference type="InterPro" id="IPR011343">
    <property type="entry name" value="DeoC"/>
</dbReference>
<evidence type="ECO:0000256" key="6">
    <source>
        <dbReference type="ARBA" id="ARBA00031814"/>
    </source>
</evidence>
<dbReference type="AlphaFoldDB" id="A0A6J6E2E9"/>
<dbReference type="PANTHER" id="PTHR10889:SF3">
    <property type="entry name" value="DEOXYRIBOSE-PHOSPHATE ALDOLASE"/>
    <property type="match status" value="1"/>
</dbReference>
<evidence type="ECO:0000256" key="8">
    <source>
        <dbReference type="ARBA" id="ARBA00048791"/>
    </source>
</evidence>
<dbReference type="SUPFAM" id="SSF51569">
    <property type="entry name" value="Aldolase"/>
    <property type="match status" value="1"/>
</dbReference>
<dbReference type="NCBIfam" id="TIGR00126">
    <property type="entry name" value="deoC"/>
    <property type="match status" value="1"/>
</dbReference>
<evidence type="ECO:0000256" key="7">
    <source>
        <dbReference type="ARBA" id="ARBA00032755"/>
    </source>
</evidence>
<comment type="catalytic activity">
    <reaction evidence="8">
        <text>2-deoxy-D-ribose 5-phosphate = D-glyceraldehyde 3-phosphate + acetaldehyde</text>
        <dbReference type="Rhea" id="RHEA:12821"/>
        <dbReference type="ChEBI" id="CHEBI:15343"/>
        <dbReference type="ChEBI" id="CHEBI:59776"/>
        <dbReference type="ChEBI" id="CHEBI:62877"/>
        <dbReference type="EC" id="4.1.2.4"/>
    </reaction>
</comment>
<organism evidence="9">
    <name type="scientific">freshwater metagenome</name>
    <dbReference type="NCBI Taxonomy" id="449393"/>
    <lineage>
        <taxon>unclassified sequences</taxon>
        <taxon>metagenomes</taxon>
        <taxon>ecological metagenomes</taxon>
    </lineage>
</organism>
<dbReference type="EC" id="4.1.2.4" evidence="3"/>
<dbReference type="GO" id="GO:0005737">
    <property type="term" value="C:cytoplasm"/>
    <property type="evidence" value="ECO:0007669"/>
    <property type="project" value="InterPro"/>
</dbReference>
<reference evidence="9" key="1">
    <citation type="submission" date="2020-05" db="EMBL/GenBank/DDBJ databases">
        <authorList>
            <person name="Chiriac C."/>
            <person name="Salcher M."/>
            <person name="Ghai R."/>
            <person name="Kavagutti S V."/>
        </authorList>
    </citation>
    <scope>NUCLEOTIDE SEQUENCE</scope>
</reference>